<dbReference type="PRINTS" id="PR00978">
    <property type="entry name" value="STARPROTEIN"/>
</dbReference>
<dbReference type="GO" id="GO:0005789">
    <property type="term" value="C:endoplasmic reticulum membrane"/>
    <property type="evidence" value="ECO:0007669"/>
    <property type="project" value="TreeGrafter"/>
</dbReference>
<feature type="transmembrane region" description="Helical" evidence="5">
    <location>
        <begin position="93"/>
        <end position="116"/>
    </location>
</feature>
<dbReference type="SMART" id="SM00234">
    <property type="entry name" value="START"/>
    <property type="match status" value="1"/>
</dbReference>
<proteinExistence type="predicted"/>
<dbReference type="SUPFAM" id="SSF55961">
    <property type="entry name" value="Bet v1-like"/>
    <property type="match status" value="1"/>
</dbReference>
<dbReference type="GO" id="GO:0140284">
    <property type="term" value="C:endoplasmic reticulum-endosome membrane contact site"/>
    <property type="evidence" value="ECO:0007669"/>
    <property type="project" value="TreeGrafter"/>
</dbReference>
<dbReference type="InterPro" id="IPR051869">
    <property type="entry name" value="STARD3"/>
</dbReference>
<evidence type="ECO:0000313" key="8">
    <source>
        <dbReference type="EMBL" id="KAK7092201.1"/>
    </source>
</evidence>
<dbReference type="Gene3D" id="3.30.530.20">
    <property type="match status" value="1"/>
</dbReference>
<keyword evidence="3 5" id="KW-0472">Membrane</keyword>
<evidence type="ECO:0000259" key="7">
    <source>
        <dbReference type="PROSITE" id="PS51439"/>
    </source>
</evidence>
<dbReference type="PANTHER" id="PTHR46121">
    <property type="entry name" value="STEROIDOGENIC ACUTE REGULATORY PROTEIN-LIKE"/>
    <property type="match status" value="1"/>
</dbReference>
<dbReference type="PROSITE" id="PS51439">
    <property type="entry name" value="MENTAL"/>
    <property type="match status" value="1"/>
</dbReference>
<feature type="domain" description="MENTAL" evidence="7">
    <location>
        <begin position="86"/>
        <end position="260"/>
    </location>
</feature>
<sequence>MPWIEVTSTPPVSNTKDILFKVSYVNTTDDVVHPGMGRGDDDRYKLPATVNLPGYSGYPQDRSARENMPVPHDEISESAAFASGKMSSVRRTFCLFVTFDLGLTFILWVIYTQLIGDVGWRAFERQVEAFTIKTSLFDTVMMATVRFVFLILAYALFRIRHWWTVALTTLLSSAFLLAKIFLFDFGESSKNPLSYCVLIVSFVLAWVETWFLDFKVLPWEKKEVQKMATPPLVHGYGSLSDRQRLLARDDAMSTATFDQYYSPVTTPEGSDTEEEAQGAASRSGLTAKQASLNDSTSLHVLEEYRQLATKSYAMLWDYLTMDEGEWKHQTGKTLQEGIIHSHNTKEYGKIFKLEGEVDIDPKSLWEEMIHNINSAPTWNPTLVECNTVMVIDNNTDISHNIAAGIGSLVASRDFVNLRHWGVREGIYLSAGHGVTHPDCPPSKKHIRGFNGPGGWVFKSVPGQPNKSIFIWVMNTDIKGWIPQRLMDQAASTVLQDYLKYLQQHALTLQPAV</sequence>
<evidence type="ECO:0000256" key="3">
    <source>
        <dbReference type="ARBA" id="ARBA00023136"/>
    </source>
</evidence>
<comment type="subcellular location">
    <subcellularLocation>
        <location evidence="1">Membrane</location>
        <topology evidence="1">Multi-pass membrane protein</topology>
    </subcellularLocation>
</comment>
<dbReference type="InterPro" id="IPR019498">
    <property type="entry name" value="MENTAL"/>
</dbReference>
<evidence type="ECO:0000259" key="6">
    <source>
        <dbReference type="PROSITE" id="PS50848"/>
    </source>
</evidence>
<dbReference type="Proteomes" id="UP001374579">
    <property type="component" value="Unassembled WGS sequence"/>
</dbReference>
<dbReference type="AlphaFoldDB" id="A0AAN9ASA1"/>
<comment type="caution">
    <text evidence="8">The sequence shown here is derived from an EMBL/GenBank/DDBJ whole genome shotgun (WGS) entry which is preliminary data.</text>
</comment>
<keyword evidence="9" id="KW-1185">Reference proteome</keyword>
<feature type="domain" description="START" evidence="6">
    <location>
        <begin position="306"/>
        <end position="510"/>
    </location>
</feature>
<organism evidence="8 9">
    <name type="scientific">Littorina saxatilis</name>
    <dbReference type="NCBI Taxonomy" id="31220"/>
    <lineage>
        <taxon>Eukaryota</taxon>
        <taxon>Metazoa</taxon>
        <taxon>Spiralia</taxon>
        <taxon>Lophotrochozoa</taxon>
        <taxon>Mollusca</taxon>
        <taxon>Gastropoda</taxon>
        <taxon>Caenogastropoda</taxon>
        <taxon>Littorinimorpha</taxon>
        <taxon>Littorinoidea</taxon>
        <taxon>Littorinidae</taxon>
        <taxon>Littorina</taxon>
    </lineage>
</organism>
<dbReference type="Pfam" id="PF10457">
    <property type="entry name" value="MENTAL"/>
    <property type="match status" value="1"/>
</dbReference>
<feature type="transmembrane region" description="Helical" evidence="5">
    <location>
        <begin position="192"/>
        <end position="212"/>
    </location>
</feature>
<gene>
    <name evidence="8" type="ORF">V1264_007989</name>
</gene>
<feature type="region of interest" description="Disordered" evidence="4">
    <location>
        <begin position="261"/>
        <end position="288"/>
    </location>
</feature>
<dbReference type="EMBL" id="JBAMIC010000021">
    <property type="protein sequence ID" value="KAK7092201.1"/>
    <property type="molecule type" value="Genomic_DNA"/>
</dbReference>
<keyword evidence="5" id="KW-1133">Transmembrane helix</keyword>
<dbReference type="PANTHER" id="PTHR46121:SF4">
    <property type="entry name" value="STEROIDOGENIC ACUTE REGULATORY PROTEIN-LIKE"/>
    <property type="match status" value="1"/>
</dbReference>
<protein>
    <recommendedName>
        <fullName evidence="10">StAR-related lipid transfer protein 3</fullName>
    </recommendedName>
</protein>
<evidence type="ECO:0000313" key="9">
    <source>
        <dbReference type="Proteomes" id="UP001374579"/>
    </source>
</evidence>
<dbReference type="PROSITE" id="PS50848">
    <property type="entry name" value="START"/>
    <property type="match status" value="1"/>
</dbReference>
<evidence type="ECO:0008006" key="10">
    <source>
        <dbReference type="Google" id="ProtNLM"/>
    </source>
</evidence>
<evidence type="ECO:0000256" key="2">
    <source>
        <dbReference type="ARBA" id="ARBA00022692"/>
    </source>
</evidence>
<dbReference type="InterPro" id="IPR002913">
    <property type="entry name" value="START_lipid-bd_dom"/>
</dbReference>
<keyword evidence="2 5" id="KW-0812">Transmembrane</keyword>
<dbReference type="InterPro" id="IPR023393">
    <property type="entry name" value="START-like_dom_sf"/>
</dbReference>
<dbReference type="GO" id="GO:0031902">
    <property type="term" value="C:late endosome membrane"/>
    <property type="evidence" value="ECO:0007669"/>
    <property type="project" value="TreeGrafter"/>
</dbReference>
<dbReference type="GO" id="GO:0099044">
    <property type="term" value="P:vesicle tethering to endoplasmic reticulum"/>
    <property type="evidence" value="ECO:0007669"/>
    <property type="project" value="TreeGrafter"/>
</dbReference>
<feature type="transmembrane region" description="Helical" evidence="5">
    <location>
        <begin position="136"/>
        <end position="157"/>
    </location>
</feature>
<dbReference type="GO" id="GO:0005765">
    <property type="term" value="C:lysosomal membrane"/>
    <property type="evidence" value="ECO:0007669"/>
    <property type="project" value="TreeGrafter"/>
</dbReference>
<evidence type="ECO:0000256" key="5">
    <source>
        <dbReference type="SAM" id="Phobius"/>
    </source>
</evidence>
<evidence type="ECO:0000256" key="4">
    <source>
        <dbReference type="SAM" id="MobiDB-lite"/>
    </source>
</evidence>
<dbReference type="InterPro" id="IPR000799">
    <property type="entry name" value="StAR-like"/>
</dbReference>
<dbReference type="GO" id="GO:0008289">
    <property type="term" value="F:lipid binding"/>
    <property type="evidence" value="ECO:0007669"/>
    <property type="project" value="InterPro"/>
</dbReference>
<name>A0AAN9ASA1_9CAEN</name>
<accession>A0AAN9ASA1</accession>
<feature type="transmembrane region" description="Helical" evidence="5">
    <location>
        <begin position="164"/>
        <end position="186"/>
    </location>
</feature>
<reference evidence="8 9" key="1">
    <citation type="submission" date="2024-02" db="EMBL/GenBank/DDBJ databases">
        <title>Chromosome-scale genome assembly of the rough periwinkle Littorina saxatilis.</title>
        <authorList>
            <person name="De Jode A."/>
            <person name="Faria R."/>
            <person name="Formenti G."/>
            <person name="Sims Y."/>
            <person name="Smith T.P."/>
            <person name="Tracey A."/>
            <person name="Wood J.M.D."/>
            <person name="Zagrodzka Z.B."/>
            <person name="Johannesson K."/>
            <person name="Butlin R.K."/>
            <person name="Leder E.H."/>
        </authorList>
    </citation>
    <scope>NUCLEOTIDE SEQUENCE [LARGE SCALE GENOMIC DNA]</scope>
    <source>
        <strain evidence="8">Snail1</strain>
        <tissue evidence="8">Muscle</tissue>
    </source>
</reference>
<dbReference type="Pfam" id="PF01852">
    <property type="entry name" value="START"/>
    <property type="match status" value="1"/>
</dbReference>
<evidence type="ECO:0000256" key="1">
    <source>
        <dbReference type="ARBA" id="ARBA00004141"/>
    </source>
</evidence>